<dbReference type="InterPro" id="IPR003783">
    <property type="entry name" value="Regulatory_RecX"/>
</dbReference>
<dbReference type="OrthoDB" id="7066780at2"/>
<dbReference type="PANTHER" id="PTHR33602">
    <property type="entry name" value="REGULATORY PROTEIN RECX FAMILY PROTEIN"/>
    <property type="match status" value="1"/>
</dbReference>
<evidence type="ECO:0000256" key="2">
    <source>
        <dbReference type="ARBA" id="ARBA00009695"/>
    </source>
</evidence>
<accession>A0A345JPB9</accession>
<evidence type="ECO:0000259" key="6">
    <source>
        <dbReference type="Pfam" id="PF21981"/>
    </source>
</evidence>
<dbReference type="RefSeq" id="WP_071628462.1">
    <property type="nucleotide sequence ID" value="NZ_CP022375.1"/>
</dbReference>
<comment type="function">
    <text evidence="5">Modulates RecA activity.</text>
</comment>
<evidence type="ECO:0000256" key="5">
    <source>
        <dbReference type="HAMAP-Rule" id="MF_01114"/>
    </source>
</evidence>
<keyword evidence="8" id="KW-1185">Reference proteome</keyword>
<dbReference type="InterPro" id="IPR036388">
    <property type="entry name" value="WH-like_DNA-bd_sf"/>
</dbReference>
<sequence length="153" mass="18109">MSLSKEKNYLLYLLAKQDYSRKQLFDKLISRGNIPITEIISLLDEFEQNKWLCDERFARVFISSEVANLRGKKRIINTAVYQKGLLLELVESCLEDQEIDWFELCQQCLDKKYKDINKLQADFKLRQKAINYLIYNGFSFDEINFALSKTSQN</sequence>
<dbReference type="Proteomes" id="UP000253862">
    <property type="component" value="Chromosome"/>
</dbReference>
<comment type="subcellular location">
    <subcellularLocation>
        <location evidence="1 5">Cytoplasm</location>
    </subcellularLocation>
</comment>
<reference evidence="7 8" key="1">
    <citation type="submission" date="2017-07" db="EMBL/GenBank/DDBJ databases">
        <title>Complete genome sequences and comparative analysis of the novel pathogen Francisella opportunistica.</title>
        <authorList>
            <person name="Dietrich E.A."/>
            <person name="Kingry L.C."/>
            <person name="Petersen J.M."/>
        </authorList>
    </citation>
    <scope>NUCLEOTIDE SEQUENCE [LARGE SCALE GENOMIC DNA]</scope>
    <source>
        <strain evidence="7 8">14-2155</strain>
    </source>
</reference>
<dbReference type="AlphaFoldDB" id="A0A345JPB9"/>
<dbReference type="GO" id="GO:0006282">
    <property type="term" value="P:regulation of DNA repair"/>
    <property type="evidence" value="ECO:0007669"/>
    <property type="project" value="UniProtKB-UniRule"/>
</dbReference>
<keyword evidence="4 5" id="KW-0963">Cytoplasm</keyword>
<dbReference type="Gene3D" id="1.10.10.10">
    <property type="entry name" value="Winged helix-like DNA-binding domain superfamily/Winged helix DNA-binding domain"/>
    <property type="match status" value="1"/>
</dbReference>
<comment type="similarity">
    <text evidence="2 5">Belongs to the RecX family.</text>
</comment>
<dbReference type="GO" id="GO:0005737">
    <property type="term" value="C:cytoplasm"/>
    <property type="evidence" value="ECO:0007669"/>
    <property type="project" value="UniProtKB-SubCell"/>
</dbReference>
<name>A0A345JPB9_9GAMM</name>
<feature type="domain" description="RecX third three-helical" evidence="6">
    <location>
        <begin position="98"/>
        <end position="147"/>
    </location>
</feature>
<dbReference type="EMBL" id="CP022375">
    <property type="protein sequence ID" value="AXH29165.1"/>
    <property type="molecule type" value="Genomic_DNA"/>
</dbReference>
<evidence type="ECO:0000256" key="3">
    <source>
        <dbReference type="ARBA" id="ARBA00018111"/>
    </source>
</evidence>
<evidence type="ECO:0000256" key="1">
    <source>
        <dbReference type="ARBA" id="ARBA00004496"/>
    </source>
</evidence>
<dbReference type="HAMAP" id="MF_01114">
    <property type="entry name" value="RecX"/>
    <property type="match status" value="1"/>
</dbReference>
<dbReference type="Pfam" id="PF21981">
    <property type="entry name" value="RecX_HTH3"/>
    <property type="match status" value="1"/>
</dbReference>
<dbReference type="PANTHER" id="PTHR33602:SF1">
    <property type="entry name" value="REGULATORY PROTEIN RECX FAMILY PROTEIN"/>
    <property type="match status" value="1"/>
</dbReference>
<organism evidence="7 8">
    <name type="scientific">Francisella opportunistica</name>
    <dbReference type="NCBI Taxonomy" id="2016517"/>
    <lineage>
        <taxon>Bacteria</taxon>
        <taxon>Pseudomonadati</taxon>
        <taxon>Pseudomonadota</taxon>
        <taxon>Gammaproteobacteria</taxon>
        <taxon>Thiotrichales</taxon>
        <taxon>Francisellaceae</taxon>
        <taxon>Francisella</taxon>
    </lineage>
</organism>
<dbReference type="KEGG" id="foo:CGC45_00445"/>
<gene>
    <name evidence="5" type="primary">recX</name>
    <name evidence="7" type="ORF">CGC43_00445</name>
</gene>
<evidence type="ECO:0000313" key="7">
    <source>
        <dbReference type="EMBL" id="AXH29165.1"/>
    </source>
</evidence>
<dbReference type="InterPro" id="IPR053925">
    <property type="entry name" value="RecX_HTH_3rd"/>
</dbReference>
<protein>
    <recommendedName>
        <fullName evidence="3 5">Regulatory protein RecX</fullName>
    </recommendedName>
</protein>
<evidence type="ECO:0000256" key="4">
    <source>
        <dbReference type="ARBA" id="ARBA00022490"/>
    </source>
</evidence>
<evidence type="ECO:0000313" key="8">
    <source>
        <dbReference type="Proteomes" id="UP000253862"/>
    </source>
</evidence>
<proteinExistence type="inferred from homology"/>